<dbReference type="InterPro" id="IPR022644">
    <property type="entry name" value="De-COase2_N"/>
</dbReference>
<dbReference type="InterPro" id="IPR009006">
    <property type="entry name" value="Ala_racemase/Decarboxylase_C"/>
</dbReference>
<dbReference type="AlphaFoldDB" id="A0A177WPX4"/>
<dbReference type="EMBL" id="DS022307">
    <property type="protein sequence ID" value="OAJ42143.1"/>
    <property type="molecule type" value="Genomic_DNA"/>
</dbReference>
<dbReference type="EC" id="4.1.1.17" evidence="6"/>
<dbReference type="InterPro" id="IPR002433">
    <property type="entry name" value="Orn_de-COase"/>
</dbReference>
<evidence type="ECO:0000259" key="11">
    <source>
        <dbReference type="Pfam" id="PF02784"/>
    </source>
</evidence>
<dbReference type="OrthoDB" id="5034579at2759"/>
<evidence type="ECO:0000313" key="12">
    <source>
        <dbReference type="EMBL" id="OAJ42143.1"/>
    </source>
</evidence>
<dbReference type="SUPFAM" id="SSF50621">
    <property type="entry name" value="Alanine racemase C-terminal domain-like"/>
    <property type="match status" value="1"/>
</dbReference>
<keyword evidence="4" id="KW-0456">Lyase</keyword>
<comment type="pathway">
    <text evidence="5">Amine and polyamine biosynthesis; putrescine biosynthesis via L-ornithine pathway; putrescine from L-ornithine: step 1/1.</text>
</comment>
<evidence type="ECO:0000256" key="7">
    <source>
        <dbReference type="ARBA" id="ARBA00046672"/>
    </source>
</evidence>
<name>A0A177WPX4_BATDL</name>
<dbReference type="Proteomes" id="UP000077115">
    <property type="component" value="Unassembled WGS sequence"/>
</dbReference>
<evidence type="ECO:0000256" key="8">
    <source>
        <dbReference type="ARBA" id="ARBA00049127"/>
    </source>
</evidence>
<evidence type="ECO:0000256" key="6">
    <source>
        <dbReference type="ARBA" id="ARBA00034138"/>
    </source>
</evidence>
<protein>
    <recommendedName>
        <fullName evidence="6">ornithine decarboxylase</fullName>
        <ecNumber evidence="6">4.1.1.17</ecNumber>
    </recommendedName>
</protein>
<dbReference type="VEuPathDB" id="FungiDB:BDEG_25642"/>
<reference evidence="12 13" key="1">
    <citation type="submission" date="2006-10" db="EMBL/GenBank/DDBJ databases">
        <title>The Genome Sequence of Batrachochytrium dendrobatidis JEL423.</title>
        <authorList>
            <consortium name="The Broad Institute Genome Sequencing Platform"/>
            <person name="Birren B."/>
            <person name="Lander E."/>
            <person name="Galagan J."/>
            <person name="Cuomo C."/>
            <person name="Devon K."/>
            <person name="Jaffe D."/>
            <person name="Butler J."/>
            <person name="Alvarez P."/>
            <person name="Gnerre S."/>
            <person name="Grabherr M."/>
            <person name="Kleber M."/>
            <person name="Mauceli E."/>
            <person name="Brockman W."/>
            <person name="Young S."/>
            <person name="LaButti K."/>
            <person name="Sykes S."/>
            <person name="DeCaprio D."/>
            <person name="Crawford M."/>
            <person name="Koehrsen M."/>
            <person name="Engels R."/>
            <person name="Montgomery P."/>
            <person name="Pearson M."/>
            <person name="Howarth C."/>
            <person name="Larson L."/>
            <person name="White J."/>
            <person name="O'Leary S."/>
            <person name="Kodira C."/>
            <person name="Zeng Q."/>
            <person name="Yandava C."/>
            <person name="Alvarado L."/>
            <person name="Longcore J."/>
            <person name="James T."/>
        </authorList>
    </citation>
    <scope>NUCLEOTIDE SEQUENCE [LARGE SCALE GENOMIC DNA]</scope>
    <source>
        <strain evidence="12 13">JEL423</strain>
    </source>
</reference>
<dbReference type="GO" id="GO:0033387">
    <property type="term" value="P:putrescine biosynthetic process from arginine, via ornithine"/>
    <property type="evidence" value="ECO:0007669"/>
    <property type="project" value="TreeGrafter"/>
</dbReference>
<sequence>MKDIFTTFSPSVDVNSFPFSSFKAINKLGTNATPAVTTDTRSISEIIQSRVTLDKSHPDSENPFFVADLGDVVRQHQQWKALLPRVEPFYAIKCNPDPAILQTLAALGTGFDCASKAEIDMVLEQGVDPSRIIYANPCKQASHIRHAGACNVKVMTFDNADELYKIKQAMPSAKMVLRILTDDSRSVCRFGIKFGASLAAVPSLLRTARELDIDVIGISFHVGSGCYDASAFSEAVLLARKAFDIGQALDFNFTLLDIGGGFPGRSTEGIQFTDVARLLRPVIDDNFPETVRVIAEPGRYFASSAFTLAVNIFARRVVLRDTIESTTASSEFGKDSPTTVSSQLSLDSECNPTNANEHPSYMYYINDGMYGSFNCLTFDHAVVKAIPLVRQGEYLFDSPEVSDSMPQFSCSIWGPTCDSIDCIGRECLLPMMKIGDWLYFSNMGAYTMAAASAFNGFEKSTVLYTTTN</sequence>
<comment type="cofactor">
    <cofactor evidence="1 9">
        <name>pyridoxal 5'-phosphate</name>
        <dbReference type="ChEBI" id="CHEBI:597326"/>
    </cofactor>
</comment>
<evidence type="ECO:0000313" key="13">
    <source>
        <dbReference type="Proteomes" id="UP000077115"/>
    </source>
</evidence>
<dbReference type="CDD" id="cd00622">
    <property type="entry name" value="PLPDE_III_ODC"/>
    <property type="match status" value="1"/>
</dbReference>
<evidence type="ECO:0000256" key="1">
    <source>
        <dbReference type="ARBA" id="ARBA00001933"/>
    </source>
</evidence>
<dbReference type="InterPro" id="IPR029066">
    <property type="entry name" value="PLP-binding_barrel"/>
</dbReference>
<feature type="active site" description="Proton donor" evidence="9">
    <location>
        <position position="417"/>
    </location>
</feature>
<dbReference type="PRINTS" id="PR01179">
    <property type="entry name" value="ODADCRBXLASE"/>
</dbReference>
<dbReference type="InterPro" id="IPR000183">
    <property type="entry name" value="Orn/DAP/Arg_de-COase"/>
</dbReference>
<evidence type="ECO:0000256" key="4">
    <source>
        <dbReference type="ARBA" id="ARBA00023239"/>
    </source>
</evidence>
<feature type="domain" description="Orn/DAP/Arg decarboxylase 2 N-terminal" evidence="11">
    <location>
        <begin position="69"/>
        <end position="302"/>
    </location>
</feature>
<dbReference type="FunFam" id="3.20.20.10:FF:000005">
    <property type="entry name" value="Ornithine decarboxylase"/>
    <property type="match status" value="1"/>
</dbReference>
<comment type="similarity">
    <text evidence="2">Belongs to the Orn/Lys/Arg decarboxylase class-II family.</text>
</comment>
<dbReference type="Gene3D" id="2.40.37.10">
    <property type="entry name" value="Lyase, Ornithine Decarboxylase, Chain A, domain 1"/>
    <property type="match status" value="1"/>
</dbReference>
<dbReference type="STRING" id="403673.A0A177WPX4"/>
<evidence type="ECO:0000256" key="3">
    <source>
        <dbReference type="ARBA" id="ARBA00022898"/>
    </source>
</evidence>
<dbReference type="PANTHER" id="PTHR11482:SF6">
    <property type="entry name" value="ORNITHINE DECARBOXYLASE 1-RELATED"/>
    <property type="match status" value="1"/>
</dbReference>
<feature type="modified residue" description="N6-(pyridoxal phosphate)lysine" evidence="9">
    <location>
        <position position="93"/>
    </location>
</feature>
<evidence type="ECO:0000256" key="9">
    <source>
        <dbReference type="PIRSR" id="PIRSR600183-50"/>
    </source>
</evidence>
<dbReference type="SUPFAM" id="SSF51419">
    <property type="entry name" value="PLP-binding barrel"/>
    <property type="match status" value="1"/>
</dbReference>
<dbReference type="PRINTS" id="PR01182">
    <property type="entry name" value="ORNDCRBXLASE"/>
</dbReference>
<dbReference type="PANTHER" id="PTHR11482">
    <property type="entry name" value="ARGININE/DIAMINOPIMELATE/ORNITHINE DECARBOXYLASE"/>
    <property type="match status" value="1"/>
</dbReference>
<dbReference type="PROSITE" id="PS00878">
    <property type="entry name" value="ODR_DC_2_1"/>
    <property type="match status" value="1"/>
</dbReference>
<gene>
    <name evidence="12" type="ORF">BDEG_25642</name>
</gene>
<dbReference type="Pfam" id="PF02784">
    <property type="entry name" value="Orn_Arg_deC_N"/>
    <property type="match status" value="1"/>
</dbReference>
<reference evidence="12 13" key="2">
    <citation type="submission" date="2016-05" db="EMBL/GenBank/DDBJ databases">
        <title>Lineage-specific infection strategies underlie the spectrum of fungal disease in amphibians.</title>
        <authorList>
            <person name="Cuomo C.A."/>
            <person name="Farrer R.A."/>
            <person name="James T."/>
            <person name="Longcore J."/>
            <person name="Birren B."/>
        </authorList>
    </citation>
    <scope>NUCLEOTIDE SEQUENCE [LARGE SCALE GENOMIC DNA]</scope>
    <source>
        <strain evidence="12 13">JEL423</strain>
    </source>
</reference>
<proteinExistence type="inferred from homology"/>
<dbReference type="GO" id="GO:0004586">
    <property type="term" value="F:ornithine decarboxylase activity"/>
    <property type="evidence" value="ECO:0007669"/>
    <property type="project" value="UniProtKB-EC"/>
</dbReference>
<dbReference type="InterPro" id="IPR022653">
    <property type="entry name" value="De-COase2_pyr-phos_BS"/>
</dbReference>
<comment type="catalytic activity">
    <reaction evidence="8">
        <text>L-ornithine + H(+) = putrescine + CO2</text>
        <dbReference type="Rhea" id="RHEA:22964"/>
        <dbReference type="ChEBI" id="CHEBI:15378"/>
        <dbReference type="ChEBI" id="CHEBI:16526"/>
        <dbReference type="ChEBI" id="CHEBI:46911"/>
        <dbReference type="ChEBI" id="CHEBI:326268"/>
        <dbReference type="EC" id="4.1.1.17"/>
    </reaction>
</comment>
<dbReference type="GO" id="GO:0005737">
    <property type="term" value="C:cytoplasm"/>
    <property type="evidence" value="ECO:0007669"/>
    <property type="project" value="TreeGrafter"/>
</dbReference>
<evidence type="ECO:0000256" key="5">
    <source>
        <dbReference type="ARBA" id="ARBA00034115"/>
    </source>
</evidence>
<accession>A0A177WPX4</accession>
<comment type="subunit">
    <text evidence="7">Homodimer. Only the dimer is catalytically active, as the active sites are constructed of residues from both monomers.</text>
</comment>
<evidence type="ECO:0000256" key="10">
    <source>
        <dbReference type="SAM" id="MobiDB-lite"/>
    </source>
</evidence>
<dbReference type="Gene3D" id="3.20.20.10">
    <property type="entry name" value="Alanine racemase"/>
    <property type="match status" value="1"/>
</dbReference>
<organism evidence="12 13">
    <name type="scientific">Batrachochytrium dendrobatidis (strain JEL423)</name>
    <dbReference type="NCBI Taxonomy" id="403673"/>
    <lineage>
        <taxon>Eukaryota</taxon>
        <taxon>Fungi</taxon>
        <taxon>Fungi incertae sedis</taxon>
        <taxon>Chytridiomycota</taxon>
        <taxon>Chytridiomycota incertae sedis</taxon>
        <taxon>Chytridiomycetes</taxon>
        <taxon>Rhizophydiales</taxon>
        <taxon>Rhizophydiales incertae sedis</taxon>
        <taxon>Batrachochytrium</taxon>
    </lineage>
</organism>
<dbReference type="eggNOG" id="KOG0622">
    <property type="taxonomic scope" value="Eukaryota"/>
</dbReference>
<feature type="region of interest" description="Disordered" evidence="10">
    <location>
        <begin position="329"/>
        <end position="352"/>
    </location>
</feature>
<keyword evidence="3 9" id="KW-0663">Pyridoxal phosphate</keyword>
<evidence type="ECO:0000256" key="2">
    <source>
        <dbReference type="ARBA" id="ARBA00008872"/>
    </source>
</evidence>